<proteinExistence type="predicted"/>
<reference evidence="2" key="1">
    <citation type="journal article" date="2020" name="Stud. Mycol.">
        <title>101 Dothideomycetes genomes: a test case for predicting lifestyles and emergence of pathogens.</title>
        <authorList>
            <person name="Haridas S."/>
            <person name="Albert R."/>
            <person name="Binder M."/>
            <person name="Bloem J."/>
            <person name="Labutti K."/>
            <person name="Salamov A."/>
            <person name="Andreopoulos B."/>
            <person name="Baker S."/>
            <person name="Barry K."/>
            <person name="Bills G."/>
            <person name="Bluhm B."/>
            <person name="Cannon C."/>
            <person name="Castanera R."/>
            <person name="Culley D."/>
            <person name="Daum C."/>
            <person name="Ezra D."/>
            <person name="Gonzalez J."/>
            <person name="Henrissat B."/>
            <person name="Kuo A."/>
            <person name="Liang C."/>
            <person name="Lipzen A."/>
            <person name="Lutzoni F."/>
            <person name="Magnuson J."/>
            <person name="Mondo S."/>
            <person name="Nolan M."/>
            <person name="Ohm R."/>
            <person name="Pangilinan J."/>
            <person name="Park H.-J."/>
            <person name="Ramirez L."/>
            <person name="Alfaro M."/>
            <person name="Sun H."/>
            <person name="Tritt A."/>
            <person name="Yoshinaga Y."/>
            <person name="Zwiers L.-H."/>
            <person name="Turgeon B."/>
            <person name="Goodwin S."/>
            <person name="Spatafora J."/>
            <person name="Crous P."/>
            <person name="Grigoriev I."/>
        </authorList>
    </citation>
    <scope>NUCLEOTIDE SEQUENCE</scope>
    <source>
        <strain evidence="2">HMLAC05119</strain>
    </source>
</reference>
<dbReference type="Proteomes" id="UP000800096">
    <property type="component" value="Unassembled WGS sequence"/>
</dbReference>
<feature type="transmembrane region" description="Helical" evidence="1">
    <location>
        <begin position="30"/>
        <end position="48"/>
    </location>
</feature>
<protein>
    <submittedName>
        <fullName evidence="2">Uncharacterized protein</fullName>
    </submittedName>
</protein>
<evidence type="ECO:0000313" key="3">
    <source>
        <dbReference type="Proteomes" id="UP000800096"/>
    </source>
</evidence>
<sequence>MCSSGRHLVKGGLCWQILGSFKNSTARHDVCSIAVCLGCCFLLIPGALSRLSNVNEMSAERDSCIHSPDQRPVVAKHNAA</sequence>
<gene>
    <name evidence="2" type="ORF">BDU57DRAFT_520225</name>
</gene>
<dbReference type="AlphaFoldDB" id="A0A6A5QHX8"/>
<keyword evidence="1" id="KW-0472">Membrane</keyword>
<keyword evidence="1" id="KW-1133">Transmembrane helix</keyword>
<dbReference type="EMBL" id="ML979137">
    <property type="protein sequence ID" value="KAF1914962.1"/>
    <property type="molecule type" value="Genomic_DNA"/>
</dbReference>
<organism evidence="2 3">
    <name type="scientific">Ampelomyces quisqualis</name>
    <name type="common">Powdery mildew agent</name>
    <dbReference type="NCBI Taxonomy" id="50730"/>
    <lineage>
        <taxon>Eukaryota</taxon>
        <taxon>Fungi</taxon>
        <taxon>Dikarya</taxon>
        <taxon>Ascomycota</taxon>
        <taxon>Pezizomycotina</taxon>
        <taxon>Dothideomycetes</taxon>
        <taxon>Pleosporomycetidae</taxon>
        <taxon>Pleosporales</taxon>
        <taxon>Pleosporineae</taxon>
        <taxon>Phaeosphaeriaceae</taxon>
        <taxon>Ampelomyces</taxon>
    </lineage>
</organism>
<accession>A0A6A5QHX8</accession>
<name>A0A6A5QHX8_AMPQU</name>
<evidence type="ECO:0000313" key="2">
    <source>
        <dbReference type="EMBL" id="KAF1914962.1"/>
    </source>
</evidence>
<keyword evidence="1" id="KW-0812">Transmembrane</keyword>
<keyword evidence="3" id="KW-1185">Reference proteome</keyword>
<evidence type="ECO:0000256" key="1">
    <source>
        <dbReference type="SAM" id="Phobius"/>
    </source>
</evidence>